<feature type="non-terminal residue" evidence="2">
    <location>
        <position position="123"/>
    </location>
</feature>
<feature type="non-terminal residue" evidence="2">
    <location>
        <position position="1"/>
    </location>
</feature>
<dbReference type="AlphaFoldDB" id="A0A0B6Z9Y6"/>
<feature type="compositionally biased region" description="Polar residues" evidence="1">
    <location>
        <begin position="34"/>
        <end position="50"/>
    </location>
</feature>
<proteinExistence type="predicted"/>
<evidence type="ECO:0000313" key="2">
    <source>
        <dbReference type="EMBL" id="CEK65409.1"/>
    </source>
</evidence>
<dbReference type="EMBL" id="HACG01018544">
    <property type="protein sequence ID" value="CEK65409.1"/>
    <property type="molecule type" value="Transcribed_RNA"/>
</dbReference>
<evidence type="ECO:0000256" key="1">
    <source>
        <dbReference type="SAM" id="MobiDB-lite"/>
    </source>
</evidence>
<accession>A0A0B6Z9Y6</accession>
<feature type="region of interest" description="Disordered" evidence="1">
    <location>
        <begin position="1"/>
        <end position="110"/>
    </location>
</feature>
<gene>
    <name evidence="2" type="primary">ORF54934</name>
</gene>
<reference evidence="2" key="1">
    <citation type="submission" date="2014-12" db="EMBL/GenBank/DDBJ databases">
        <title>Insight into the proteome of Arion vulgaris.</title>
        <authorList>
            <person name="Aradska J."/>
            <person name="Bulat T."/>
            <person name="Smidak R."/>
            <person name="Sarate P."/>
            <person name="Gangsoo J."/>
            <person name="Sialana F."/>
            <person name="Bilban M."/>
            <person name="Lubec G."/>
        </authorList>
    </citation>
    <scope>NUCLEOTIDE SEQUENCE</scope>
    <source>
        <tissue evidence="2">Skin</tissue>
    </source>
</reference>
<feature type="compositionally biased region" description="Polar residues" evidence="1">
    <location>
        <begin position="84"/>
        <end position="98"/>
    </location>
</feature>
<feature type="compositionally biased region" description="Basic and acidic residues" evidence="1">
    <location>
        <begin position="18"/>
        <end position="32"/>
    </location>
</feature>
<protein>
    <submittedName>
        <fullName evidence="2">Uncharacterized protein</fullName>
    </submittedName>
</protein>
<sequence length="123" mass="13264">DSQSSSSSSLSSSNGIDNHTRSDLGPQEDHKQGMYSSSEINNKNNGNSIKESAATMDSKVNEVKKKSQLSILNFTRKSTRKSKQSITFSNSSHASNKVASKCTPNLPGRNISLKPLSVTLDNC</sequence>
<feature type="compositionally biased region" description="Low complexity" evidence="1">
    <location>
        <begin position="1"/>
        <end position="13"/>
    </location>
</feature>
<organism evidence="2">
    <name type="scientific">Arion vulgaris</name>
    <dbReference type="NCBI Taxonomy" id="1028688"/>
    <lineage>
        <taxon>Eukaryota</taxon>
        <taxon>Metazoa</taxon>
        <taxon>Spiralia</taxon>
        <taxon>Lophotrochozoa</taxon>
        <taxon>Mollusca</taxon>
        <taxon>Gastropoda</taxon>
        <taxon>Heterobranchia</taxon>
        <taxon>Euthyneura</taxon>
        <taxon>Panpulmonata</taxon>
        <taxon>Eupulmonata</taxon>
        <taxon>Stylommatophora</taxon>
        <taxon>Helicina</taxon>
        <taxon>Arionoidea</taxon>
        <taxon>Arionidae</taxon>
        <taxon>Arion</taxon>
    </lineage>
</organism>
<name>A0A0B6Z9Y6_9EUPU</name>